<feature type="region of interest" description="Disordered" evidence="1">
    <location>
        <begin position="1"/>
        <end position="31"/>
    </location>
</feature>
<proteinExistence type="predicted"/>
<feature type="compositionally biased region" description="Polar residues" evidence="1">
    <location>
        <begin position="11"/>
        <end position="20"/>
    </location>
</feature>
<reference evidence="2" key="1">
    <citation type="submission" date="2019-12" db="EMBL/GenBank/DDBJ databases">
        <title>Genome sequencing and annotation of Brassica cretica.</title>
        <authorList>
            <person name="Studholme D.J."/>
            <person name="Sarris P.F."/>
        </authorList>
    </citation>
    <scope>NUCLEOTIDE SEQUENCE</scope>
    <source>
        <strain evidence="2">PFS-102/07</strain>
        <tissue evidence="2">Leaf</tissue>
    </source>
</reference>
<protein>
    <submittedName>
        <fullName evidence="2">Uncharacterized protein</fullName>
    </submittedName>
</protein>
<gene>
    <name evidence="2" type="ORF">F2Q70_00002139</name>
</gene>
<feature type="region of interest" description="Disordered" evidence="1">
    <location>
        <begin position="65"/>
        <end position="102"/>
    </location>
</feature>
<evidence type="ECO:0000256" key="1">
    <source>
        <dbReference type="SAM" id="MobiDB-lite"/>
    </source>
</evidence>
<feature type="compositionally biased region" description="Basic residues" evidence="1">
    <location>
        <begin position="1"/>
        <end position="10"/>
    </location>
</feature>
<name>A0A8S9IXC1_BRACR</name>
<evidence type="ECO:0000313" key="2">
    <source>
        <dbReference type="EMBL" id="KAF2574499.1"/>
    </source>
</evidence>
<feature type="compositionally biased region" description="Polar residues" evidence="1">
    <location>
        <begin position="92"/>
        <end position="102"/>
    </location>
</feature>
<dbReference type="EMBL" id="QGKY02001015">
    <property type="protein sequence ID" value="KAF2574499.1"/>
    <property type="molecule type" value="Genomic_DNA"/>
</dbReference>
<organism evidence="2">
    <name type="scientific">Brassica cretica</name>
    <name type="common">Mustard</name>
    <dbReference type="NCBI Taxonomy" id="69181"/>
    <lineage>
        <taxon>Eukaryota</taxon>
        <taxon>Viridiplantae</taxon>
        <taxon>Streptophyta</taxon>
        <taxon>Embryophyta</taxon>
        <taxon>Tracheophyta</taxon>
        <taxon>Spermatophyta</taxon>
        <taxon>Magnoliopsida</taxon>
        <taxon>eudicotyledons</taxon>
        <taxon>Gunneridae</taxon>
        <taxon>Pentapetalae</taxon>
        <taxon>rosids</taxon>
        <taxon>malvids</taxon>
        <taxon>Brassicales</taxon>
        <taxon>Brassicaceae</taxon>
        <taxon>Brassiceae</taxon>
        <taxon>Brassica</taxon>
    </lineage>
</organism>
<comment type="caution">
    <text evidence="2">The sequence shown here is derived from an EMBL/GenBank/DDBJ whole genome shotgun (WGS) entry which is preliminary data.</text>
</comment>
<dbReference type="AlphaFoldDB" id="A0A8S9IXC1"/>
<accession>A0A8S9IXC1</accession>
<sequence>MPPKKKKKSRNLLQGSSNMARLQGFVKPSRSVKALRKSSPLATASCADAVTADSVVLTSDKLPLKSEDSVDLGSRHLSPSLPSCMESDGFNPLTSSELAFTP</sequence>